<evidence type="ECO:0000256" key="2">
    <source>
        <dbReference type="ARBA" id="ARBA00012438"/>
    </source>
</evidence>
<dbReference type="InterPro" id="IPR036890">
    <property type="entry name" value="HATPase_C_sf"/>
</dbReference>
<evidence type="ECO:0000256" key="3">
    <source>
        <dbReference type="ARBA" id="ARBA00022553"/>
    </source>
</evidence>
<dbReference type="PANTHER" id="PTHR43547:SF2">
    <property type="entry name" value="HYBRID SIGNAL TRANSDUCTION HISTIDINE KINASE C"/>
    <property type="match status" value="1"/>
</dbReference>
<dbReference type="PRINTS" id="PR00344">
    <property type="entry name" value="BCTRLSENSOR"/>
</dbReference>
<reference evidence="8" key="2">
    <citation type="submission" date="2006-05" db="EMBL/GenBank/DDBJ databases">
        <title>Sequencing of the draft genome and assembly of Desulfuromonas acetoxidans DSM 684.</title>
        <authorList>
            <consortium name="US DOE Joint Genome Institute (JGI-PGF)"/>
            <person name="Copeland A."/>
            <person name="Lucas S."/>
            <person name="Lapidus A."/>
            <person name="Barry K."/>
            <person name="Detter J.C."/>
            <person name="Glavina del Rio T."/>
            <person name="Hammon N."/>
            <person name="Israni S."/>
            <person name="Dalin E."/>
            <person name="Tice H."/>
            <person name="Bruce D."/>
            <person name="Pitluck S."/>
            <person name="Richardson P."/>
        </authorList>
    </citation>
    <scope>NUCLEOTIDE SEQUENCE [LARGE SCALE GENOMIC DNA]</scope>
    <source>
        <strain evidence="8">DSM 684</strain>
    </source>
</reference>
<feature type="modified residue" description="4-aspartylphosphate" evidence="4">
    <location>
        <position position="54"/>
    </location>
</feature>
<dbReference type="InterPro" id="IPR011006">
    <property type="entry name" value="CheY-like_superfamily"/>
</dbReference>
<dbReference type="Gene3D" id="3.40.50.2300">
    <property type="match status" value="1"/>
</dbReference>
<dbReference type="Pfam" id="PF02518">
    <property type="entry name" value="HATPase_c"/>
    <property type="match status" value="1"/>
</dbReference>
<dbReference type="SUPFAM" id="SSF47384">
    <property type="entry name" value="Homodimeric domain of signal transducing histidine kinase"/>
    <property type="match status" value="1"/>
</dbReference>
<dbReference type="SUPFAM" id="SSF52172">
    <property type="entry name" value="CheY-like"/>
    <property type="match status" value="1"/>
</dbReference>
<dbReference type="PANTHER" id="PTHR43547">
    <property type="entry name" value="TWO-COMPONENT HISTIDINE KINASE"/>
    <property type="match status" value="1"/>
</dbReference>
<dbReference type="SUPFAM" id="SSF55874">
    <property type="entry name" value="ATPase domain of HSP90 chaperone/DNA topoisomerase II/histidine kinase"/>
    <property type="match status" value="1"/>
</dbReference>
<gene>
    <name evidence="8" type="ORF">Dace_1685</name>
</gene>
<evidence type="ECO:0000259" key="7">
    <source>
        <dbReference type="PROSITE" id="PS50110"/>
    </source>
</evidence>
<evidence type="ECO:0000256" key="5">
    <source>
        <dbReference type="SAM" id="Coils"/>
    </source>
</evidence>
<dbReference type="InterPro" id="IPR003661">
    <property type="entry name" value="HisK_dim/P_dom"/>
</dbReference>
<evidence type="ECO:0000313" key="8">
    <source>
        <dbReference type="EMBL" id="EAT16221.1"/>
    </source>
</evidence>
<reference evidence="8" key="1">
    <citation type="submission" date="2006-05" db="EMBL/GenBank/DDBJ databases">
        <title>Annotation of the draft genome assembly of Desulfuromonas acetoxidans DSM 684.</title>
        <authorList>
            <consortium name="US DOE Joint Genome Institute (JGI-ORNL)"/>
            <person name="Larimer F."/>
            <person name="Land M."/>
            <person name="Hauser L."/>
        </authorList>
    </citation>
    <scope>NUCLEOTIDE SEQUENCE [LARGE SCALE GENOMIC DNA]</scope>
    <source>
        <strain evidence="8">DSM 684</strain>
    </source>
</reference>
<dbReference type="Pfam" id="PF00512">
    <property type="entry name" value="HisKA"/>
    <property type="match status" value="1"/>
</dbReference>
<dbReference type="InterPro" id="IPR004358">
    <property type="entry name" value="Sig_transdc_His_kin-like_C"/>
</dbReference>
<dbReference type="InterPro" id="IPR001789">
    <property type="entry name" value="Sig_transdc_resp-reg_receiver"/>
</dbReference>
<organism evidence="8 9">
    <name type="scientific">Desulfuromonas acetoxidans (strain DSM 684 / 11070)</name>
    <dbReference type="NCBI Taxonomy" id="281689"/>
    <lineage>
        <taxon>Bacteria</taxon>
        <taxon>Pseudomonadati</taxon>
        <taxon>Thermodesulfobacteriota</taxon>
        <taxon>Desulfuromonadia</taxon>
        <taxon>Desulfuromonadales</taxon>
        <taxon>Desulfuromonadaceae</taxon>
        <taxon>Desulfuromonas</taxon>
    </lineage>
</organism>
<evidence type="ECO:0000259" key="6">
    <source>
        <dbReference type="PROSITE" id="PS50109"/>
    </source>
</evidence>
<dbReference type="Pfam" id="PF00072">
    <property type="entry name" value="Response_reg"/>
    <property type="match status" value="1"/>
</dbReference>
<dbReference type="SMART" id="SM00387">
    <property type="entry name" value="HATPase_c"/>
    <property type="match status" value="1"/>
</dbReference>
<dbReference type="InterPro" id="IPR005467">
    <property type="entry name" value="His_kinase_dom"/>
</dbReference>
<evidence type="ECO:0000313" key="9">
    <source>
        <dbReference type="Proteomes" id="UP000005695"/>
    </source>
</evidence>
<dbReference type="Gene3D" id="3.30.565.10">
    <property type="entry name" value="Histidine kinase-like ATPase, C-terminal domain"/>
    <property type="match status" value="1"/>
</dbReference>
<dbReference type="AlphaFoldDB" id="Q1K0Y7"/>
<feature type="domain" description="Histidine kinase" evidence="6">
    <location>
        <begin position="182"/>
        <end position="388"/>
    </location>
</feature>
<keyword evidence="8" id="KW-0808">Transferase</keyword>
<dbReference type="OrthoDB" id="9805967at2"/>
<dbReference type="PROSITE" id="PS50110">
    <property type="entry name" value="RESPONSE_REGULATORY"/>
    <property type="match status" value="1"/>
</dbReference>
<dbReference type="EMBL" id="AAEW02000006">
    <property type="protein sequence ID" value="EAT16221.1"/>
    <property type="molecule type" value="Genomic_DNA"/>
</dbReference>
<comment type="catalytic activity">
    <reaction evidence="1">
        <text>ATP + protein L-histidine = ADP + protein N-phospho-L-histidine.</text>
        <dbReference type="EC" id="2.7.13.3"/>
    </reaction>
</comment>
<dbReference type="PROSITE" id="PS50109">
    <property type="entry name" value="HIS_KIN"/>
    <property type="match status" value="1"/>
</dbReference>
<dbReference type="InterPro" id="IPR003594">
    <property type="entry name" value="HATPase_dom"/>
</dbReference>
<keyword evidence="9" id="KW-1185">Reference proteome</keyword>
<dbReference type="InterPro" id="IPR036097">
    <property type="entry name" value="HisK_dim/P_sf"/>
</dbReference>
<feature type="coiled-coil region" evidence="5">
    <location>
        <begin position="121"/>
        <end position="173"/>
    </location>
</feature>
<dbReference type="Proteomes" id="UP000005695">
    <property type="component" value="Unassembled WGS sequence"/>
</dbReference>
<proteinExistence type="predicted"/>
<sequence length="397" mass="44363">MTTEHILVIDDEKAILDLCRMILSSRGYEVRTAASGMEGLRLIAEQPPSLVLLDYMMPVMDGMSVLKQIRQDYPDVYVIMFTGKGSETVAVEVMKAGASDYVLKPFNNHDLLDRIDSVLKFRRIELINRSLEQERAQLQQEIQAWNRELEMRVAEKTRELEQAHNEIVQAEKLATVGHLSAGMAHEIRNPLNSIGLFAQLLATGIDPGDELAEYPEKILKEIDRIDAILLKLLAASKQHKVDTQPVSLDEVIHDVADLFRPQFSQQGVDLDLYLQQVPKLVGDQDEFVQIFTNLFVNALQAMADGGLLSVEMEQQGDRIYVEVSDNGSGIAQENLSKVFDPFFTTKSKGTGFGLSVVLRIVKNYHGSIRVSSILGKGTSFYLEFPVHNSDITEKAAG</sequence>
<dbReference type="SMART" id="SM00448">
    <property type="entry name" value="REC"/>
    <property type="match status" value="1"/>
</dbReference>
<evidence type="ECO:0000256" key="4">
    <source>
        <dbReference type="PROSITE-ProRule" id="PRU00169"/>
    </source>
</evidence>
<dbReference type="CDD" id="cd17574">
    <property type="entry name" value="REC_OmpR"/>
    <property type="match status" value="1"/>
</dbReference>
<feature type="domain" description="Response regulatory" evidence="7">
    <location>
        <begin position="5"/>
        <end position="119"/>
    </location>
</feature>
<dbReference type="GO" id="GO:0000155">
    <property type="term" value="F:phosphorelay sensor kinase activity"/>
    <property type="evidence" value="ECO:0007669"/>
    <property type="project" value="InterPro"/>
</dbReference>
<keyword evidence="8" id="KW-0418">Kinase</keyword>
<accession>Q1K0Y7</accession>
<protein>
    <recommendedName>
        <fullName evidence="2">histidine kinase</fullName>
        <ecNumber evidence="2">2.7.13.3</ecNumber>
    </recommendedName>
</protein>
<dbReference type="CDD" id="cd00082">
    <property type="entry name" value="HisKA"/>
    <property type="match status" value="1"/>
</dbReference>
<comment type="caution">
    <text evidence="8">The sequence shown here is derived from an EMBL/GenBank/DDBJ whole genome shotgun (WGS) entry which is preliminary data.</text>
</comment>
<dbReference type="SMART" id="SM00388">
    <property type="entry name" value="HisKA"/>
    <property type="match status" value="1"/>
</dbReference>
<keyword evidence="5" id="KW-0175">Coiled coil</keyword>
<dbReference type="Gene3D" id="1.10.287.130">
    <property type="match status" value="1"/>
</dbReference>
<evidence type="ECO:0000256" key="1">
    <source>
        <dbReference type="ARBA" id="ARBA00000085"/>
    </source>
</evidence>
<name>Q1K0Y7_DESA6</name>
<dbReference type="RefSeq" id="WP_005999448.1">
    <property type="nucleotide sequence ID" value="NZ_AAEW02000006.1"/>
</dbReference>
<dbReference type="EC" id="2.7.13.3" evidence="2"/>
<keyword evidence="3 4" id="KW-0597">Phosphoprotein</keyword>